<dbReference type="AlphaFoldDB" id="A0A0G3H3S1"/>
<feature type="transmembrane region" description="Helical" evidence="5">
    <location>
        <begin position="263"/>
        <end position="285"/>
    </location>
</feature>
<dbReference type="InterPro" id="IPR036259">
    <property type="entry name" value="MFS_trans_sf"/>
</dbReference>
<feature type="transmembrane region" description="Helical" evidence="5">
    <location>
        <begin position="232"/>
        <end position="251"/>
    </location>
</feature>
<dbReference type="PATRIC" id="fig|136857.5.peg.589"/>
<protein>
    <submittedName>
        <fullName evidence="7">Arabinose efflux permease family protein</fullName>
    </submittedName>
</protein>
<keyword evidence="8" id="KW-1185">Reference proteome</keyword>
<dbReference type="EMBL" id="CP011545">
    <property type="protein sequence ID" value="AKK08051.1"/>
    <property type="molecule type" value="Genomic_DNA"/>
</dbReference>
<dbReference type="Gene3D" id="1.20.1250.20">
    <property type="entry name" value="MFS general substrate transporter like domains"/>
    <property type="match status" value="1"/>
</dbReference>
<reference evidence="8" key="2">
    <citation type="submission" date="2015-05" db="EMBL/GenBank/DDBJ databases">
        <title>Complete genome sequence of Corynebacterium testudinoris DSM 44614, recovered from necrotic lesions in the mouth of a tortoise.</title>
        <authorList>
            <person name="Ruckert C."/>
            <person name="Albersmeier A."/>
            <person name="Winkler A."/>
            <person name="Tauch A."/>
        </authorList>
    </citation>
    <scope>NUCLEOTIDE SEQUENCE [LARGE SCALE GENOMIC DNA]</scope>
    <source>
        <strain evidence="8">DSM 44614</strain>
    </source>
</reference>
<gene>
    <name evidence="7" type="ORF">CTEST_02980</name>
</gene>
<dbReference type="KEGG" id="cted:CTEST_02980"/>
<dbReference type="PANTHER" id="PTHR23521:SF3">
    <property type="entry name" value="MFS TRANSPORTER"/>
    <property type="match status" value="1"/>
</dbReference>
<evidence type="ECO:0000256" key="5">
    <source>
        <dbReference type="SAM" id="Phobius"/>
    </source>
</evidence>
<dbReference type="PROSITE" id="PS50850">
    <property type="entry name" value="MFS"/>
    <property type="match status" value="1"/>
</dbReference>
<dbReference type="STRING" id="136857.CTEST_02980"/>
<dbReference type="GO" id="GO:0005886">
    <property type="term" value="C:plasma membrane"/>
    <property type="evidence" value="ECO:0007669"/>
    <property type="project" value="UniProtKB-SubCell"/>
</dbReference>
<comment type="subcellular location">
    <subcellularLocation>
        <location evidence="1">Cell membrane</location>
        <topology evidence="1">Multi-pass membrane protein</topology>
    </subcellularLocation>
</comment>
<accession>A0A0G3H3S1</accession>
<dbReference type="InterPro" id="IPR011701">
    <property type="entry name" value="MFS"/>
</dbReference>
<evidence type="ECO:0000256" key="4">
    <source>
        <dbReference type="ARBA" id="ARBA00023136"/>
    </source>
</evidence>
<feature type="transmembrane region" description="Helical" evidence="5">
    <location>
        <begin position="179"/>
        <end position="199"/>
    </location>
</feature>
<keyword evidence="4 5" id="KW-0472">Membrane</keyword>
<feature type="transmembrane region" description="Helical" evidence="5">
    <location>
        <begin position="140"/>
        <end position="159"/>
    </location>
</feature>
<feature type="transmembrane region" description="Helical" evidence="5">
    <location>
        <begin position="297"/>
        <end position="316"/>
    </location>
</feature>
<keyword evidence="3 5" id="KW-1133">Transmembrane helix</keyword>
<dbReference type="RefSeq" id="WP_236686158.1">
    <property type="nucleotide sequence ID" value="NZ_CP011545.1"/>
</dbReference>
<name>A0A0G3H3S1_9CORY</name>
<dbReference type="SUPFAM" id="SSF103473">
    <property type="entry name" value="MFS general substrate transporter"/>
    <property type="match status" value="1"/>
</dbReference>
<feature type="domain" description="Major facilitator superfamily (MFS) profile" evidence="6">
    <location>
        <begin position="1"/>
        <end position="321"/>
    </location>
</feature>
<organism evidence="7 8">
    <name type="scientific">Corynebacterium testudinoris</name>
    <dbReference type="NCBI Taxonomy" id="136857"/>
    <lineage>
        <taxon>Bacteria</taxon>
        <taxon>Bacillati</taxon>
        <taxon>Actinomycetota</taxon>
        <taxon>Actinomycetes</taxon>
        <taxon>Mycobacteriales</taxon>
        <taxon>Corynebacteriaceae</taxon>
        <taxon>Corynebacterium</taxon>
    </lineage>
</organism>
<keyword evidence="2 5" id="KW-0812">Transmembrane</keyword>
<proteinExistence type="predicted"/>
<dbReference type="InterPro" id="IPR020846">
    <property type="entry name" value="MFS_dom"/>
</dbReference>
<feature type="transmembrane region" description="Helical" evidence="5">
    <location>
        <begin position="206"/>
        <end position="226"/>
    </location>
</feature>
<sequence>MHILLGCGAALAALSTLFVAVVDLGLSSVLVLRFLTGVFLAAVYPTGVKLMSSWAPSKDRGAAMGLLLGALTLGSTLPHLIGGLVELPWRTVLLVTVVIGFTGAVLAFTLIRPGPYISRSRITLNPGYMITMFRQRGPRLVNLGYFGHNWELYAVWTWLPIFVLHAPASPQFHGFDQVVMFLALGVLGFVGCMIGGWAADRYGRAYTATTALVISGICCVLSPLAFLAPAPVLAVFCGIWGASVIADSGVFSTAMTEVVDPRFVGTALSAKMAIGFALTVVSIQLTAVVADLVGWQYAFLTLVPGPVIGALAMFQFRPKSVS</sequence>
<feature type="transmembrane region" description="Helical" evidence="5">
    <location>
        <begin position="30"/>
        <end position="50"/>
    </location>
</feature>
<reference evidence="7 8" key="1">
    <citation type="journal article" date="2015" name="Genome Announc.">
        <title>Complete Genome Sequence of the Type Strain Corynebacterium testudinoris DSM 44614, Recovered from Necrotic Lesions in the Mouth of a Tortoise.</title>
        <authorList>
            <person name="Ruckert C."/>
            <person name="Kriete M."/>
            <person name="Jaenicke S."/>
            <person name="Winkler A."/>
            <person name="Tauch A."/>
        </authorList>
    </citation>
    <scope>NUCLEOTIDE SEQUENCE [LARGE SCALE GENOMIC DNA]</scope>
    <source>
        <strain evidence="7 8">DSM 44614</strain>
    </source>
</reference>
<evidence type="ECO:0000256" key="1">
    <source>
        <dbReference type="ARBA" id="ARBA00004651"/>
    </source>
</evidence>
<evidence type="ECO:0000259" key="6">
    <source>
        <dbReference type="PROSITE" id="PS50850"/>
    </source>
</evidence>
<dbReference type="Proteomes" id="UP000035540">
    <property type="component" value="Chromosome"/>
</dbReference>
<dbReference type="PANTHER" id="PTHR23521">
    <property type="entry name" value="TRANSPORTER MFS SUPERFAMILY"/>
    <property type="match status" value="1"/>
</dbReference>
<feature type="transmembrane region" description="Helical" evidence="5">
    <location>
        <begin position="62"/>
        <end position="81"/>
    </location>
</feature>
<evidence type="ECO:0000313" key="7">
    <source>
        <dbReference type="EMBL" id="AKK08051.1"/>
    </source>
</evidence>
<feature type="transmembrane region" description="Helical" evidence="5">
    <location>
        <begin position="87"/>
        <end position="111"/>
    </location>
</feature>
<dbReference type="Pfam" id="PF07690">
    <property type="entry name" value="MFS_1"/>
    <property type="match status" value="1"/>
</dbReference>
<evidence type="ECO:0000313" key="8">
    <source>
        <dbReference type="Proteomes" id="UP000035540"/>
    </source>
</evidence>
<evidence type="ECO:0000256" key="3">
    <source>
        <dbReference type="ARBA" id="ARBA00022989"/>
    </source>
</evidence>
<dbReference type="GO" id="GO:0022857">
    <property type="term" value="F:transmembrane transporter activity"/>
    <property type="evidence" value="ECO:0007669"/>
    <property type="project" value="InterPro"/>
</dbReference>
<evidence type="ECO:0000256" key="2">
    <source>
        <dbReference type="ARBA" id="ARBA00022692"/>
    </source>
</evidence>